<sequence length="404" mass="44219">MIVSGLGTQDSPILLDDDSESEVVSELIDFPSSHLAHRDDSEFTLRLSPRPGTILSNKARLNLSQSSAQNLRKYRQDLRQHRKRKRVTTLSHVNGGSYLAGGQLDSASIIVDITVDGVNSETETKRPLLNQPKKISQSQAGPPTKRPKHSHKPNNEPIALPDRPPPATPQASSSTSIPNLSCAPGPTPRPDAPRLVPKQSRFSDSTTLPSSMTSTSYQFDPIPLSFPVASPDHFPSQFVSMMQEPFPVMNMDFDPMLWAMSISMNGLAASSTPIPPMGIPLPPKPTTSGKQQPKHSRPKSSVKPEPRPRIPPPKTSTKSDDIITENLPARPPHSNEGASISRQRPFTLRPTTDSSMTPPAYIPIGKPDFRDIHGDLSLPTLTEHLFWKTFRNVPALKFGYEAGA</sequence>
<organism evidence="2 3">
    <name type="scientific">Agaricus bisporus var. burnettii</name>
    <dbReference type="NCBI Taxonomy" id="192524"/>
    <lineage>
        <taxon>Eukaryota</taxon>
        <taxon>Fungi</taxon>
        <taxon>Dikarya</taxon>
        <taxon>Basidiomycota</taxon>
        <taxon>Agaricomycotina</taxon>
        <taxon>Agaricomycetes</taxon>
        <taxon>Agaricomycetidae</taxon>
        <taxon>Agaricales</taxon>
        <taxon>Agaricineae</taxon>
        <taxon>Agaricaceae</taxon>
        <taxon>Agaricus</taxon>
    </lineage>
</organism>
<feature type="region of interest" description="Disordered" evidence="1">
    <location>
        <begin position="273"/>
        <end position="359"/>
    </location>
</feature>
<proteinExistence type="predicted"/>
<gene>
    <name evidence="2" type="ORF">Agabi119p4_8184</name>
</gene>
<feature type="compositionally biased region" description="Low complexity" evidence="1">
    <location>
        <begin position="203"/>
        <end position="215"/>
    </location>
</feature>
<feature type="compositionally biased region" description="Pro residues" evidence="1">
    <location>
        <begin position="273"/>
        <end position="285"/>
    </location>
</feature>
<evidence type="ECO:0000313" key="2">
    <source>
        <dbReference type="EMBL" id="KAF7763647.1"/>
    </source>
</evidence>
<protein>
    <submittedName>
        <fullName evidence="2">Uncharacterized protein</fullName>
    </submittedName>
</protein>
<feature type="compositionally biased region" description="Polar residues" evidence="1">
    <location>
        <begin position="336"/>
        <end position="357"/>
    </location>
</feature>
<feature type="region of interest" description="Disordered" evidence="1">
    <location>
        <begin position="122"/>
        <end position="215"/>
    </location>
</feature>
<comment type="caution">
    <text evidence="2">The sequence shown here is derived from an EMBL/GenBank/DDBJ whole genome shotgun (WGS) entry which is preliminary data.</text>
</comment>
<reference evidence="2 3" key="1">
    <citation type="journal article" name="Sci. Rep.">
        <title>Telomere-to-telomere assembled and centromere annotated genomes of the two main subspecies of the button mushroom Agaricus bisporus reveal especially polymorphic chromosome ends.</title>
        <authorList>
            <person name="Sonnenberg A.S.M."/>
            <person name="Sedaghat-Telgerd N."/>
            <person name="Lavrijssen B."/>
            <person name="Ohm R.A."/>
            <person name="Hendrickx P.M."/>
            <person name="Scholtmeijer K."/>
            <person name="Baars J.J.P."/>
            <person name="van Peer A."/>
        </authorList>
    </citation>
    <scope>NUCLEOTIDE SEQUENCE [LARGE SCALE GENOMIC DNA]</scope>
    <source>
        <strain evidence="2 3">H119_p4</strain>
    </source>
</reference>
<dbReference type="Proteomes" id="UP000629468">
    <property type="component" value="Unassembled WGS sequence"/>
</dbReference>
<dbReference type="EMBL" id="JABXXO010000011">
    <property type="protein sequence ID" value="KAF7763647.1"/>
    <property type="molecule type" value="Genomic_DNA"/>
</dbReference>
<accession>A0A8H7EY51</accession>
<name>A0A8H7EY51_AGABI</name>
<evidence type="ECO:0000256" key="1">
    <source>
        <dbReference type="SAM" id="MobiDB-lite"/>
    </source>
</evidence>
<evidence type="ECO:0000313" key="3">
    <source>
        <dbReference type="Proteomes" id="UP000629468"/>
    </source>
</evidence>
<dbReference type="AlphaFoldDB" id="A0A8H7EY51"/>